<evidence type="ECO:0000313" key="1">
    <source>
        <dbReference type="EMBL" id="GAF78288.1"/>
    </source>
</evidence>
<protein>
    <submittedName>
        <fullName evidence="1">Uncharacterized protein</fullName>
    </submittedName>
</protein>
<organism evidence="1">
    <name type="scientific">marine sediment metagenome</name>
    <dbReference type="NCBI Taxonomy" id="412755"/>
    <lineage>
        <taxon>unclassified sequences</taxon>
        <taxon>metagenomes</taxon>
        <taxon>ecological metagenomes</taxon>
    </lineage>
</organism>
<dbReference type="AlphaFoldDB" id="X0SB50"/>
<comment type="caution">
    <text evidence="1">The sequence shown here is derived from an EMBL/GenBank/DDBJ whole genome shotgun (WGS) entry which is preliminary data.</text>
</comment>
<accession>X0SB50</accession>
<sequence>MGGLKSDTLLPVAFVFHPEWWHKNYGLCFERDFFYDPNTRIEADLKMRKIMKERFGGYGIEREIQPEPQPCIGAVHLAAGYIISEMFGCDIKFSKESSPQVIPKNI</sequence>
<feature type="non-terminal residue" evidence="1">
    <location>
        <position position="106"/>
    </location>
</feature>
<reference evidence="1" key="1">
    <citation type="journal article" date="2014" name="Front. Microbiol.">
        <title>High frequency of phylogenetically diverse reductive dehalogenase-homologous genes in deep subseafloor sedimentary metagenomes.</title>
        <authorList>
            <person name="Kawai M."/>
            <person name="Futagami T."/>
            <person name="Toyoda A."/>
            <person name="Takaki Y."/>
            <person name="Nishi S."/>
            <person name="Hori S."/>
            <person name="Arai W."/>
            <person name="Tsubouchi T."/>
            <person name="Morono Y."/>
            <person name="Uchiyama I."/>
            <person name="Ito T."/>
            <person name="Fujiyama A."/>
            <person name="Inagaki F."/>
            <person name="Takami H."/>
        </authorList>
    </citation>
    <scope>NUCLEOTIDE SEQUENCE</scope>
    <source>
        <strain evidence="1">Expedition CK06-06</strain>
    </source>
</reference>
<dbReference type="EMBL" id="BARS01003147">
    <property type="protein sequence ID" value="GAF78288.1"/>
    <property type="molecule type" value="Genomic_DNA"/>
</dbReference>
<gene>
    <name evidence="1" type="ORF">S01H1_06063</name>
</gene>
<name>X0SB50_9ZZZZ</name>
<proteinExistence type="predicted"/>